<dbReference type="InterPro" id="IPR003346">
    <property type="entry name" value="Transposase_20"/>
</dbReference>
<dbReference type="PANTHER" id="PTHR33055:SF15">
    <property type="entry name" value="TRANSPOSASE-RELATED"/>
    <property type="match status" value="1"/>
</dbReference>
<evidence type="ECO:0000259" key="1">
    <source>
        <dbReference type="Pfam" id="PF02371"/>
    </source>
</evidence>
<sequence length="109" mass="12465">MLETGTIERFASAGNFASYARCVDSQRMSNGKKKSEGNTRNGNPYLCWAFIEAANFAMHFSTEARQFYERKKAKTNSVIARKTLAHKLARACFHMLKERKPFDVTRCFA</sequence>
<accession>A0A7W8LCY8</accession>
<evidence type="ECO:0000313" key="3">
    <source>
        <dbReference type="Proteomes" id="UP000592820"/>
    </source>
</evidence>
<dbReference type="Pfam" id="PF02371">
    <property type="entry name" value="Transposase_20"/>
    <property type="match status" value="1"/>
</dbReference>
<protein>
    <submittedName>
        <fullName evidence="2">Transposase</fullName>
    </submittedName>
</protein>
<proteinExistence type="predicted"/>
<name>A0A7W8LCY8_9BURK</name>
<reference evidence="2 3" key="1">
    <citation type="submission" date="2020-08" db="EMBL/GenBank/DDBJ databases">
        <title>Genomic Encyclopedia of Type Strains, Phase IV (KMG-V): Genome sequencing to study the core and pangenomes of soil and plant-associated prokaryotes.</title>
        <authorList>
            <person name="Whitman W."/>
        </authorList>
    </citation>
    <scope>NUCLEOTIDE SEQUENCE [LARGE SCALE GENOMIC DNA]</scope>
    <source>
        <strain evidence="2 3">JPY162</strain>
    </source>
</reference>
<dbReference type="GO" id="GO:0004803">
    <property type="term" value="F:transposase activity"/>
    <property type="evidence" value="ECO:0007669"/>
    <property type="project" value="InterPro"/>
</dbReference>
<dbReference type="GO" id="GO:0006313">
    <property type="term" value="P:DNA transposition"/>
    <property type="evidence" value="ECO:0007669"/>
    <property type="project" value="InterPro"/>
</dbReference>
<evidence type="ECO:0000313" key="2">
    <source>
        <dbReference type="EMBL" id="MBB5404752.1"/>
    </source>
</evidence>
<dbReference type="AlphaFoldDB" id="A0A7W8LCY8"/>
<gene>
    <name evidence="2" type="ORF">HDG41_006848</name>
</gene>
<dbReference type="InterPro" id="IPR047650">
    <property type="entry name" value="Transpos_IS110"/>
</dbReference>
<dbReference type="PANTHER" id="PTHR33055">
    <property type="entry name" value="TRANSPOSASE FOR INSERTION SEQUENCE ELEMENT IS1111A"/>
    <property type="match status" value="1"/>
</dbReference>
<dbReference type="Proteomes" id="UP000592820">
    <property type="component" value="Unassembled WGS sequence"/>
</dbReference>
<comment type="caution">
    <text evidence="2">The sequence shown here is derived from an EMBL/GenBank/DDBJ whole genome shotgun (WGS) entry which is preliminary data.</text>
</comment>
<feature type="domain" description="Transposase IS116/IS110/IS902 C-terminal" evidence="1">
    <location>
        <begin position="2"/>
        <end position="69"/>
    </location>
</feature>
<dbReference type="GO" id="GO:0003677">
    <property type="term" value="F:DNA binding"/>
    <property type="evidence" value="ECO:0007669"/>
    <property type="project" value="InterPro"/>
</dbReference>
<organism evidence="2 3">
    <name type="scientific">Paraburkholderia youngii</name>
    <dbReference type="NCBI Taxonomy" id="2782701"/>
    <lineage>
        <taxon>Bacteria</taxon>
        <taxon>Pseudomonadati</taxon>
        <taxon>Pseudomonadota</taxon>
        <taxon>Betaproteobacteria</taxon>
        <taxon>Burkholderiales</taxon>
        <taxon>Burkholderiaceae</taxon>
        <taxon>Paraburkholderia</taxon>
    </lineage>
</organism>
<dbReference type="EMBL" id="JACHDE010000022">
    <property type="protein sequence ID" value="MBB5404752.1"/>
    <property type="molecule type" value="Genomic_DNA"/>
</dbReference>